<dbReference type="EMBL" id="RJKE01000001">
    <property type="protein sequence ID" value="ROO91031.1"/>
    <property type="molecule type" value="Genomic_DNA"/>
</dbReference>
<evidence type="ECO:0000313" key="3">
    <source>
        <dbReference type="Proteomes" id="UP000272400"/>
    </source>
</evidence>
<protein>
    <submittedName>
        <fullName evidence="2">Uncharacterized protein</fullName>
    </submittedName>
</protein>
<accession>A0A3N1DBY2</accession>
<feature type="compositionally biased region" description="Basic residues" evidence="1">
    <location>
        <begin position="75"/>
        <end position="88"/>
    </location>
</feature>
<evidence type="ECO:0000256" key="1">
    <source>
        <dbReference type="SAM" id="MobiDB-lite"/>
    </source>
</evidence>
<comment type="caution">
    <text evidence="2">The sequence shown here is derived from an EMBL/GenBank/DDBJ whole genome shotgun (WGS) entry which is preliminary data.</text>
</comment>
<dbReference type="AlphaFoldDB" id="A0A3N1DBY2"/>
<sequence length="88" mass="9506">MRPATGPGAQGRAGFRWEKGGDTGKSCLPIGCERRRAAVPEEHVTDLVSEVEAEEAVTPEPPPAEGGQGLSWGTFRRRPHAGRRSRGW</sequence>
<gene>
    <name evidence="2" type="ORF">EDD29_8774</name>
</gene>
<name>A0A3N1DBY2_9ACTN</name>
<feature type="region of interest" description="Disordered" evidence="1">
    <location>
        <begin position="51"/>
        <end position="88"/>
    </location>
</feature>
<evidence type="ECO:0000313" key="2">
    <source>
        <dbReference type="EMBL" id="ROO91031.1"/>
    </source>
</evidence>
<dbReference type="Proteomes" id="UP000272400">
    <property type="component" value="Unassembled WGS sequence"/>
</dbReference>
<keyword evidence="3" id="KW-1185">Reference proteome</keyword>
<reference evidence="2 3" key="1">
    <citation type="submission" date="2018-11" db="EMBL/GenBank/DDBJ databases">
        <title>Sequencing the genomes of 1000 actinobacteria strains.</title>
        <authorList>
            <person name="Klenk H.-P."/>
        </authorList>
    </citation>
    <scope>NUCLEOTIDE SEQUENCE [LARGE SCALE GENOMIC DNA]</scope>
    <source>
        <strain evidence="2 3">DSM 44254</strain>
    </source>
</reference>
<organism evidence="2 3">
    <name type="scientific">Actinocorallia herbida</name>
    <dbReference type="NCBI Taxonomy" id="58109"/>
    <lineage>
        <taxon>Bacteria</taxon>
        <taxon>Bacillati</taxon>
        <taxon>Actinomycetota</taxon>
        <taxon>Actinomycetes</taxon>
        <taxon>Streptosporangiales</taxon>
        <taxon>Thermomonosporaceae</taxon>
        <taxon>Actinocorallia</taxon>
    </lineage>
</organism>
<feature type="region of interest" description="Disordered" evidence="1">
    <location>
        <begin position="1"/>
        <end position="26"/>
    </location>
</feature>
<proteinExistence type="predicted"/>